<keyword evidence="14" id="KW-0325">Glycoprotein</keyword>
<evidence type="ECO:0000256" key="11">
    <source>
        <dbReference type="ARBA" id="ARBA00023130"/>
    </source>
</evidence>
<keyword evidence="8" id="KW-0832">Ubl conjugation</keyword>
<dbReference type="InterPro" id="IPR020864">
    <property type="entry name" value="MACPF"/>
</dbReference>
<evidence type="ECO:0000256" key="7">
    <source>
        <dbReference type="ARBA" id="ARBA00022729"/>
    </source>
</evidence>
<dbReference type="Proteomes" id="UP001046870">
    <property type="component" value="Chromosome 1"/>
</dbReference>
<comment type="caution">
    <text evidence="20">The sequence shown here is derived from an EMBL/GenBank/DDBJ whole genome shotgun (WGS) entry which is preliminary data.</text>
</comment>
<dbReference type="OrthoDB" id="5950457at2759"/>
<evidence type="ECO:0000256" key="3">
    <source>
        <dbReference type="ARBA" id="ARBA00021365"/>
    </source>
</evidence>
<evidence type="ECO:0000256" key="9">
    <source>
        <dbReference type="ARBA" id="ARBA00022859"/>
    </source>
</evidence>
<evidence type="ECO:0000256" key="12">
    <source>
        <dbReference type="ARBA" id="ARBA00023136"/>
    </source>
</evidence>
<keyword evidence="12" id="KW-0472">Membrane</keyword>
<dbReference type="AlphaFoldDB" id="A0A9D3QK31"/>
<evidence type="ECO:0000256" key="5">
    <source>
        <dbReference type="ARBA" id="ARBA00022588"/>
    </source>
</evidence>
<evidence type="ECO:0000256" key="10">
    <source>
        <dbReference type="ARBA" id="ARBA00022989"/>
    </source>
</evidence>
<name>A0A9D3QK31_MEGAT</name>
<keyword evidence="10" id="KW-1133">Transmembrane helix</keyword>
<keyword evidence="6" id="KW-0812">Transmembrane</keyword>
<evidence type="ECO:0000256" key="14">
    <source>
        <dbReference type="ARBA" id="ARBA00023180"/>
    </source>
</evidence>
<dbReference type="InterPro" id="IPR039707">
    <property type="entry name" value="MPEG1"/>
</dbReference>
<evidence type="ECO:0000256" key="2">
    <source>
        <dbReference type="ARBA" id="ARBA00007256"/>
    </source>
</evidence>
<evidence type="ECO:0000256" key="16">
    <source>
        <dbReference type="ARBA" id="ARBA00030728"/>
    </source>
</evidence>
<comment type="function">
    <text evidence="18">Pore-forming protein involved in both innate and adaptive immunity. Plays a central role in antigen cross-presentation in dendritic cells by forming a pore in antigen-containing compartments, thereby promoting delivery of antigens for cross-presentation. Also involved in innate immune response following bacterial infection; shows antibacterial activity against a wide spectrum of Gram-positive, Gram-negative and acid-fast bacteria. Reduces the viability of the intracytosolic pathogen L.monocytogenes by inhibiting acidification of the phagocytic vacuole of host cells which restricts bacterial translocation from the vacuole to the cytosol. Required for the antibacterial activity of reactive oxygen species and nitric oxide.</text>
</comment>
<dbReference type="GO" id="GO:0002250">
    <property type="term" value="P:adaptive immune response"/>
    <property type="evidence" value="ECO:0007669"/>
    <property type="project" value="UniProtKB-KW"/>
</dbReference>
<dbReference type="CDD" id="cd22579">
    <property type="entry name" value="MPEG1_P2"/>
    <property type="match status" value="1"/>
</dbReference>
<dbReference type="Pfam" id="PF01823">
    <property type="entry name" value="MACPF"/>
    <property type="match status" value="2"/>
</dbReference>
<evidence type="ECO:0000256" key="1">
    <source>
        <dbReference type="ARBA" id="ARBA00004265"/>
    </source>
</evidence>
<keyword evidence="13" id="KW-1015">Disulfide bond</keyword>
<comment type="subcellular location">
    <subcellularLocation>
        <location evidence="1">Cytoplasmic vesicle</location>
        <location evidence="1">Phagosome membrane</location>
        <topology evidence="1">Multi-pass membrane protein</topology>
    </subcellularLocation>
</comment>
<evidence type="ECO:0000256" key="6">
    <source>
        <dbReference type="ARBA" id="ARBA00022692"/>
    </source>
</evidence>
<keyword evidence="7" id="KW-0732">Signal</keyword>
<keyword evidence="21" id="KW-1185">Reference proteome</keyword>
<dbReference type="GO" id="GO:0030670">
    <property type="term" value="C:phagocytic vesicle membrane"/>
    <property type="evidence" value="ECO:0007669"/>
    <property type="project" value="UniProtKB-SubCell"/>
</dbReference>
<accession>A0A9D3QK31</accession>
<evidence type="ECO:0000313" key="20">
    <source>
        <dbReference type="EMBL" id="KAG7491347.1"/>
    </source>
</evidence>
<keyword evidence="15" id="KW-0968">Cytoplasmic vesicle</keyword>
<proteinExistence type="inferred from homology"/>
<keyword evidence="9" id="KW-0391">Immunity</keyword>
<feature type="domain" description="MACPF" evidence="19">
    <location>
        <begin position="86"/>
        <end position="250"/>
    </location>
</feature>
<reference evidence="20" key="1">
    <citation type="submission" date="2021-01" db="EMBL/GenBank/DDBJ databases">
        <authorList>
            <person name="Zahm M."/>
            <person name="Roques C."/>
            <person name="Cabau C."/>
            <person name="Klopp C."/>
            <person name="Donnadieu C."/>
            <person name="Jouanno E."/>
            <person name="Lampietro C."/>
            <person name="Louis A."/>
            <person name="Herpin A."/>
            <person name="Echchiki A."/>
            <person name="Berthelot C."/>
            <person name="Parey E."/>
            <person name="Roest-Crollius H."/>
            <person name="Braasch I."/>
            <person name="Postlethwait J."/>
            <person name="Bobe J."/>
            <person name="Montfort J."/>
            <person name="Bouchez O."/>
            <person name="Begum T."/>
            <person name="Mejri S."/>
            <person name="Adams A."/>
            <person name="Chen W.-J."/>
            <person name="Guiguen Y."/>
        </authorList>
    </citation>
    <scope>NUCLEOTIDE SEQUENCE</scope>
    <source>
        <strain evidence="20">YG-15Mar2019-1</strain>
        <tissue evidence="20">Brain</tissue>
    </source>
</reference>
<gene>
    <name evidence="20" type="ORF">MATL_G00002670</name>
</gene>
<protein>
    <recommendedName>
        <fullName evidence="3">Macrophage-expressed gene 1 protein</fullName>
    </recommendedName>
    <alternativeName>
        <fullName evidence="16">Perforin-2</fullName>
    </alternativeName>
</protein>
<dbReference type="EMBL" id="JAFDVH010000001">
    <property type="protein sequence ID" value="KAG7491347.1"/>
    <property type="molecule type" value="Genomic_DNA"/>
</dbReference>
<evidence type="ECO:0000256" key="4">
    <source>
        <dbReference type="ARBA" id="ARBA00022452"/>
    </source>
</evidence>
<evidence type="ECO:0000259" key="19">
    <source>
        <dbReference type="SMART" id="SM00457"/>
    </source>
</evidence>
<keyword evidence="11" id="KW-1064">Adaptive immunity</keyword>
<dbReference type="PANTHER" id="PTHR31463:SF4">
    <property type="entry name" value="MACROPHAGE-EXPRESSED GENE 1 PROTEIN"/>
    <property type="match status" value="1"/>
</dbReference>
<sequence>MGRVMNMNYSLWQTMEDGAYLLPDQVFTVPQKSTKVEINSEIIESWLEQTSTAARSINLEVSFNPVLQGKFSVENERMKKHQAKEESYTSRTEVHNFMYSVKARPGFALDPIFTSRVTDIASALENNETRLATYLSETLVLDYGTHVLTSIDAGATLMKEDYLSKSFVRKSKSKIMSLTLSARVSFTKAVDFGLDSSTWQQSISNNLVAIDRSGLPLHFFLNKQTLPNLPDLTILKLASTVSQAIQRYYTVNTHPGCTDPGSSNYNYQANADDQSCGGVTKNLNFGGVFQRCTPLTSGAPTQEMCKTLTQKNPQTGDLSCQQSYIQIRLRTEVREQGYTEYQCRKVCKTCWLVLKCCDTVCSNVYRVQRVRVETYWCAAVNVTTPSTPGFLFGGLYGPELVNPVTQAKRCPGRFGSYTLMSEGLKICLSSNYETDARFAVPFGGLFSCEVGGVGGDSRCSAGFTQHSAGVSDGCELLFCAASGSFSQRELAPIKLPPYTRWPLLEQTEQQNVAVVSERGAAWVRNADTRRWSRASRKDARRMVEDFALSAAPMEKGMFGVILAIILRTAVIIL</sequence>
<dbReference type="SMART" id="SM00457">
    <property type="entry name" value="MACPF"/>
    <property type="match status" value="1"/>
</dbReference>
<dbReference type="GO" id="GO:0045087">
    <property type="term" value="P:innate immune response"/>
    <property type="evidence" value="ECO:0007669"/>
    <property type="project" value="UniProtKB-KW"/>
</dbReference>
<evidence type="ECO:0000313" key="21">
    <source>
        <dbReference type="Proteomes" id="UP001046870"/>
    </source>
</evidence>
<keyword evidence="4" id="KW-1134">Transmembrane beta strand</keyword>
<dbReference type="PANTHER" id="PTHR31463">
    <property type="entry name" value="MACROPHAGE-EXPRESSED GENE 1 PROTEIN"/>
    <property type="match status" value="1"/>
</dbReference>
<comment type="function">
    <text evidence="17">Pore-forming protein that plays a central role in antigen cross-presentation in dendritic cells by mediating delivery of antigens for cross-presentation. Dendritic cells bridge innate and adaptive immunity by capturing exogenous antigens on MHC class-I molecules and presenting them to naive CD8(+) T-cells. Acts by forming a pore in antigen-containing compartments, promoting the release of antigens into the cytosol, enabling generation of MHCI:peptide complexes and T-cell priming.</text>
</comment>
<comment type="similarity">
    <text evidence="2">Belongs to the MPEG1 family.</text>
</comment>
<evidence type="ECO:0000256" key="18">
    <source>
        <dbReference type="ARBA" id="ARBA00045689"/>
    </source>
</evidence>
<evidence type="ECO:0000256" key="17">
    <source>
        <dbReference type="ARBA" id="ARBA00045657"/>
    </source>
</evidence>
<organism evidence="20 21">
    <name type="scientific">Megalops atlanticus</name>
    <name type="common">Tarpon</name>
    <name type="synonym">Clupea gigantea</name>
    <dbReference type="NCBI Taxonomy" id="7932"/>
    <lineage>
        <taxon>Eukaryota</taxon>
        <taxon>Metazoa</taxon>
        <taxon>Chordata</taxon>
        <taxon>Craniata</taxon>
        <taxon>Vertebrata</taxon>
        <taxon>Euteleostomi</taxon>
        <taxon>Actinopterygii</taxon>
        <taxon>Neopterygii</taxon>
        <taxon>Teleostei</taxon>
        <taxon>Elopiformes</taxon>
        <taxon>Megalopidae</taxon>
        <taxon>Megalops</taxon>
    </lineage>
</organism>
<evidence type="ECO:0000256" key="8">
    <source>
        <dbReference type="ARBA" id="ARBA00022843"/>
    </source>
</evidence>
<evidence type="ECO:0000256" key="15">
    <source>
        <dbReference type="ARBA" id="ARBA00023329"/>
    </source>
</evidence>
<evidence type="ECO:0000256" key="13">
    <source>
        <dbReference type="ARBA" id="ARBA00023157"/>
    </source>
</evidence>
<dbReference type="GO" id="GO:0042742">
    <property type="term" value="P:defense response to bacterium"/>
    <property type="evidence" value="ECO:0007669"/>
    <property type="project" value="TreeGrafter"/>
</dbReference>
<keyword evidence="5" id="KW-0399">Innate immunity</keyword>